<evidence type="ECO:0000313" key="3">
    <source>
        <dbReference type="Proteomes" id="UP001217918"/>
    </source>
</evidence>
<dbReference type="Proteomes" id="UP001217918">
    <property type="component" value="Unassembled WGS sequence"/>
</dbReference>
<evidence type="ECO:0000313" key="2">
    <source>
        <dbReference type="EMBL" id="KAK2072967.1"/>
    </source>
</evidence>
<evidence type="ECO:0000256" key="1">
    <source>
        <dbReference type="SAM" id="MobiDB-lite"/>
    </source>
</evidence>
<proteinExistence type="predicted"/>
<name>A0AAD9I9U8_9PEZI</name>
<dbReference type="EMBL" id="JAQQPM010000006">
    <property type="protein sequence ID" value="KAK2072967.1"/>
    <property type="molecule type" value="Genomic_DNA"/>
</dbReference>
<feature type="compositionally biased region" description="Low complexity" evidence="1">
    <location>
        <begin position="72"/>
        <end position="108"/>
    </location>
</feature>
<organism evidence="2 3">
    <name type="scientific">Phyllachora maydis</name>
    <dbReference type="NCBI Taxonomy" id="1825666"/>
    <lineage>
        <taxon>Eukaryota</taxon>
        <taxon>Fungi</taxon>
        <taxon>Dikarya</taxon>
        <taxon>Ascomycota</taxon>
        <taxon>Pezizomycotina</taxon>
        <taxon>Sordariomycetes</taxon>
        <taxon>Sordariomycetidae</taxon>
        <taxon>Phyllachorales</taxon>
        <taxon>Phyllachoraceae</taxon>
        <taxon>Phyllachora</taxon>
    </lineage>
</organism>
<gene>
    <name evidence="2" type="ORF">P8C59_007284</name>
</gene>
<protein>
    <submittedName>
        <fullName evidence="2">Uncharacterized protein</fullName>
    </submittedName>
</protein>
<keyword evidence="3" id="KW-1185">Reference proteome</keyword>
<sequence length="304" mass="33472">MDGHTFLDIQNILDQARRLRYGEGPLYAVPRIASGRYVLETEAAAGAPVDDTLDVAESSTEYTLESGGGGSSRASKASSSRTTPTSSLFSTSTRGGAQTTTTTTTTTTVRTGAPQRAFLTQQFLTTADGSARLWCELSALTGCAATFAADDTAGWVDHHTAHLRGAGGELPLRCTCWFCDDVSFQAASPEAAWERLVARMGHVRDHIVHDGMRPADMRPDFFVVDHLWAVGALDADTYREAKAYTELPPHLRWPVREEEEEEEDAWTANGAAARLELEVCDLVRQERNRRRRPRDRSSRRHRGC</sequence>
<dbReference type="AlphaFoldDB" id="A0AAD9I9U8"/>
<accession>A0AAD9I9U8</accession>
<comment type="caution">
    <text evidence="2">The sequence shown here is derived from an EMBL/GenBank/DDBJ whole genome shotgun (WGS) entry which is preliminary data.</text>
</comment>
<feature type="region of interest" description="Disordered" evidence="1">
    <location>
        <begin position="59"/>
        <end position="109"/>
    </location>
</feature>
<reference evidence="2" key="1">
    <citation type="journal article" date="2023" name="Mol. Plant Microbe Interact.">
        <title>Elucidating the Obligate Nature and Biological Capacity of an Invasive Fungal Corn Pathogen.</title>
        <authorList>
            <person name="MacCready J.S."/>
            <person name="Roggenkamp E.M."/>
            <person name="Gdanetz K."/>
            <person name="Chilvers M.I."/>
        </authorList>
    </citation>
    <scope>NUCLEOTIDE SEQUENCE</scope>
    <source>
        <strain evidence="2">PM02</strain>
    </source>
</reference>